<evidence type="ECO:0000256" key="1">
    <source>
        <dbReference type="ARBA" id="ARBA00006611"/>
    </source>
</evidence>
<proteinExistence type="inferred from homology"/>
<comment type="caution">
    <text evidence="5">The sequence shown here is derived from an EMBL/GenBank/DDBJ whole genome shotgun (WGS) entry which is preliminary data.</text>
</comment>
<protein>
    <submittedName>
        <fullName evidence="5">Type II/IV secretion system protein</fullName>
    </submittedName>
</protein>
<dbReference type="GO" id="GO:0005886">
    <property type="term" value="C:plasma membrane"/>
    <property type="evidence" value="ECO:0007669"/>
    <property type="project" value="TreeGrafter"/>
</dbReference>
<dbReference type="InterPro" id="IPR001482">
    <property type="entry name" value="T2SS/T4SS_dom"/>
</dbReference>
<dbReference type="Gene3D" id="3.30.450.90">
    <property type="match status" value="1"/>
</dbReference>
<dbReference type="Gene3D" id="3.40.50.300">
    <property type="entry name" value="P-loop containing nucleotide triphosphate hydrolases"/>
    <property type="match status" value="1"/>
</dbReference>
<evidence type="ECO:0000313" key="6">
    <source>
        <dbReference type="Proteomes" id="UP000316852"/>
    </source>
</evidence>
<dbReference type="CDD" id="cd01129">
    <property type="entry name" value="PulE-GspE-like"/>
    <property type="match status" value="1"/>
</dbReference>
<dbReference type="PANTHER" id="PTHR30258:SF3">
    <property type="entry name" value="SLL1921 PROTEIN"/>
    <property type="match status" value="1"/>
</dbReference>
<dbReference type="AlphaFoldDB" id="A0A538T4N8"/>
<comment type="similarity">
    <text evidence="1">Belongs to the GSP E family.</text>
</comment>
<dbReference type="SUPFAM" id="SSF52540">
    <property type="entry name" value="P-loop containing nucleoside triphosphate hydrolases"/>
    <property type="match status" value="1"/>
</dbReference>
<organism evidence="5 6">
    <name type="scientific">Eiseniibacteriota bacterium</name>
    <dbReference type="NCBI Taxonomy" id="2212470"/>
    <lineage>
        <taxon>Bacteria</taxon>
        <taxon>Candidatus Eiseniibacteriota</taxon>
    </lineage>
</organism>
<evidence type="ECO:0000256" key="2">
    <source>
        <dbReference type="ARBA" id="ARBA00022741"/>
    </source>
</evidence>
<reference evidence="5 6" key="1">
    <citation type="journal article" date="2019" name="Nat. Microbiol.">
        <title>Mediterranean grassland soil C-N compound turnover is dependent on rainfall and depth, and is mediated by genomically divergent microorganisms.</title>
        <authorList>
            <person name="Diamond S."/>
            <person name="Andeer P.F."/>
            <person name="Li Z."/>
            <person name="Crits-Christoph A."/>
            <person name="Burstein D."/>
            <person name="Anantharaman K."/>
            <person name="Lane K.R."/>
            <person name="Thomas B.C."/>
            <person name="Pan C."/>
            <person name="Northen T.R."/>
            <person name="Banfield J.F."/>
        </authorList>
    </citation>
    <scope>NUCLEOTIDE SEQUENCE [LARGE SCALE GENOMIC DNA]</scope>
    <source>
        <strain evidence="5">WS_6</strain>
    </source>
</reference>
<keyword evidence="3" id="KW-0067">ATP-binding</keyword>
<feature type="domain" description="Bacterial type II secretion system protein E" evidence="4">
    <location>
        <begin position="377"/>
        <end position="391"/>
    </location>
</feature>
<dbReference type="Pfam" id="PF05157">
    <property type="entry name" value="MshEN"/>
    <property type="match status" value="1"/>
</dbReference>
<dbReference type="Proteomes" id="UP000316852">
    <property type="component" value="Unassembled WGS sequence"/>
</dbReference>
<dbReference type="GO" id="GO:0016887">
    <property type="term" value="F:ATP hydrolysis activity"/>
    <property type="evidence" value="ECO:0007669"/>
    <property type="project" value="TreeGrafter"/>
</dbReference>
<dbReference type="GO" id="GO:0005524">
    <property type="term" value="F:ATP binding"/>
    <property type="evidence" value="ECO:0007669"/>
    <property type="project" value="UniProtKB-KW"/>
</dbReference>
<dbReference type="InterPro" id="IPR037257">
    <property type="entry name" value="T2SS_E_N_sf"/>
</dbReference>
<dbReference type="FunFam" id="3.30.450.90:FF:000001">
    <property type="entry name" value="Type II secretion system ATPase GspE"/>
    <property type="match status" value="1"/>
</dbReference>
<dbReference type="InterPro" id="IPR027417">
    <property type="entry name" value="P-loop_NTPase"/>
</dbReference>
<dbReference type="PANTHER" id="PTHR30258">
    <property type="entry name" value="TYPE II SECRETION SYSTEM PROTEIN GSPE-RELATED"/>
    <property type="match status" value="1"/>
</dbReference>
<dbReference type="SUPFAM" id="SSF160246">
    <property type="entry name" value="EspE N-terminal domain-like"/>
    <property type="match status" value="1"/>
</dbReference>
<dbReference type="EMBL" id="VBOW01000032">
    <property type="protein sequence ID" value="TMQ58595.1"/>
    <property type="molecule type" value="Genomic_DNA"/>
</dbReference>
<accession>A0A538T4N8</accession>
<sequence length="573" mass="62742">MAQGGRKPLGQSLVEQGHLSREGLARALEEQRRTGQALREVLLRLELVSEEAILDYYEGQLGIPRMDLTTYVLEPEIVRLVPERIERQFKLVPLFKIGDTLTIAMVDPLDIVALDEVKLATGLEVEVVVSPEPQIREAVDRYHPLGGGLEILVREQGRKQGAVAAEAVAHAEEDGPVIRFVNAVVHQAVREGASDLHFEPDEANLRIRYRVDGILREASIQSKSIHPSVVSRVKIMAQLDISERRLPQDGRARIEISGKEYDMRVSTFPTIHGENVVLRILDKSSALLGTSELGLAPGPLAELSRMIERPNGIVLVTGPTGSGKTTTLYSCIGKINTVERNIVTLEDPVEYHIPSIRQTQVDPDIGLTFSRGLRALLRQDPDVIMVGEIRDSETAEIAVRSALTGHLVLSTLHTNDAAGALPRLLDMKIEPFLLSSAMLGVVAQRLVRRVCEKCRRRSAPPVEALEELGAGAIKGEFVVGAGCLACGQTGYRGRMGIFEVLVVTDEIRDLIVSRASTEELVRAARRGGMQSLRDDALRKAARGVTTLQEVIRVTRKNLLLASDADQATLPARG</sequence>
<name>A0A538T4N8_UNCEI</name>
<dbReference type="InterPro" id="IPR007831">
    <property type="entry name" value="T2SS_GspE_N"/>
</dbReference>
<dbReference type="SMART" id="SM00382">
    <property type="entry name" value="AAA"/>
    <property type="match status" value="1"/>
</dbReference>
<evidence type="ECO:0000256" key="3">
    <source>
        <dbReference type="ARBA" id="ARBA00022840"/>
    </source>
</evidence>
<evidence type="ECO:0000259" key="4">
    <source>
        <dbReference type="PROSITE" id="PS00662"/>
    </source>
</evidence>
<keyword evidence="2" id="KW-0547">Nucleotide-binding</keyword>
<dbReference type="Gene3D" id="3.30.300.160">
    <property type="entry name" value="Type II secretion system, protein E, N-terminal domain"/>
    <property type="match status" value="1"/>
</dbReference>
<evidence type="ECO:0000313" key="5">
    <source>
        <dbReference type="EMBL" id="TMQ58595.1"/>
    </source>
</evidence>
<dbReference type="Gene3D" id="1.10.40.70">
    <property type="match status" value="1"/>
</dbReference>
<dbReference type="PROSITE" id="PS00662">
    <property type="entry name" value="T2SP_E"/>
    <property type="match status" value="1"/>
</dbReference>
<dbReference type="Pfam" id="PF00437">
    <property type="entry name" value="T2SSE"/>
    <property type="match status" value="1"/>
</dbReference>
<gene>
    <name evidence="5" type="ORF">E6K76_07595</name>
</gene>
<dbReference type="InterPro" id="IPR003593">
    <property type="entry name" value="AAA+_ATPase"/>
</dbReference>
<dbReference type="FunFam" id="3.40.50.300:FF:000398">
    <property type="entry name" value="Type IV pilus assembly ATPase PilB"/>
    <property type="match status" value="1"/>
</dbReference>